<feature type="transmembrane region" description="Helical" evidence="1">
    <location>
        <begin position="70"/>
        <end position="91"/>
    </location>
</feature>
<feature type="transmembrane region" description="Helical" evidence="1">
    <location>
        <begin position="126"/>
        <end position="145"/>
    </location>
</feature>
<keyword evidence="1" id="KW-0472">Membrane</keyword>
<feature type="transmembrane region" description="Helical" evidence="1">
    <location>
        <begin position="38"/>
        <end position="58"/>
    </location>
</feature>
<keyword evidence="1" id="KW-1133">Transmembrane helix</keyword>
<proteinExistence type="predicted"/>
<dbReference type="Proteomes" id="UP001152747">
    <property type="component" value="Unassembled WGS sequence"/>
</dbReference>
<evidence type="ECO:0000313" key="3">
    <source>
        <dbReference type="Proteomes" id="UP001152747"/>
    </source>
</evidence>
<dbReference type="EMBL" id="CANHGI010000002">
    <property type="protein sequence ID" value="CAI5443135.1"/>
    <property type="molecule type" value="Genomic_DNA"/>
</dbReference>
<keyword evidence="3" id="KW-1185">Reference proteome</keyword>
<comment type="caution">
    <text evidence="2">The sequence shown here is derived from an EMBL/GenBank/DDBJ whole genome shotgun (WGS) entry which is preliminary data.</text>
</comment>
<organism evidence="2 3">
    <name type="scientific">Caenorhabditis angaria</name>
    <dbReference type="NCBI Taxonomy" id="860376"/>
    <lineage>
        <taxon>Eukaryota</taxon>
        <taxon>Metazoa</taxon>
        <taxon>Ecdysozoa</taxon>
        <taxon>Nematoda</taxon>
        <taxon>Chromadorea</taxon>
        <taxon>Rhabditida</taxon>
        <taxon>Rhabditina</taxon>
        <taxon>Rhabditomorpha</taxon>
        <taxon>Rhabditoidea</taxon>
        <taxon>Rhabditidae</taxon>
        <taxon>Peloderinae</taxon>
        <taxon>Caenorhabditis</taxon>
    </lineage>
</organism>
<evidence type="ECO:0000256" key="1">
    <source>
        <dbReference type="SAM" id="Phobius"/>
    </source>
</evidence>
<protein>
    <submittedName>
        <fullName evidence="2">Uncharacterized protein</fullName>
    </submittedName>
</protein>
<reference evidence="2" key="1">
    <citation type="submission" date="2022-11" db="EMBL/GenBank/DDBJ databases">
        <authorList>
            <person name="Kikuchi T."/>
        </authorList>
    </citation>
    <scope>NUCLEOTIDE SEQUENCE</scope>
    <source>
        <strain evidence="2">PS1010</strain>
    </source>
</reference>
<accession>A0A9P1IDM6</accession>
<name>A0A9P1IDM6_9PELO</name>
<evidence type="ECO:0000313" key="2">
    <source>
        <dbReference type="EMBL" id="CAI5443135.1"/>
    </source>
</evidence>
<sequence length="184" mass="21788">MFESLFSPIPFLISKWHNLTYTIPTVEKFQDAITFFNYFELSIMPISLIIFIYFIFVLNSISLFHRNISILLHYSLFWIVVGFISRFYILFVRIRIVGIDEDLLFVASFLRLQCYGNILTVQSMVVVERACLLMPIGMFCALYHLRHPAFLRKIRFGNKVRSRSSIRTINETDVYFGNLKKSWL</sequence>
<gene>
    <name evidence="2" type="ORF">CAMP_LOCUS5772</name>
</gene>
<dbReference type="AlphaFoldDB" id="A0A9P1IDM6"/>
<keyword evidence="1" id="KW-0812">Transmembrane</keyword>